<evidence type="ECO:0000313" key="11">
    <source>
        <dbReference type="EMBL" id="CAH9090383.1"/>
    </source>
</evidence>
<keyword evidence="5" id="KW-0812">Transmembrane</keyword>
<comment type="caution">
    <text evidence="11">The sequence shown here is derived from an EMBL/GenBank/DDBJ whole genome shotgun (WGS) entry which is preliminary data.</text>
</comment>
<comment type="subcellular location">
    <subcellularLocation>
        <location evidence="1 8">Cell membrane</location>
        <topology evidence="1 8">Multi-pass membrane protein</topology>
    </subcellularLocation>
</comment>
<evidence type="ECO:0000256" key="5">
    <source>
        <dbReference type="ARBA" id="ARBA00022692"/>
    </source>
</evidence>
<dbReference type="AlphaFoldDB" id="A0A9P0Z5T5"/>
<feature type="compositionally biased region" description="Polar residues" evidence="9">
    <location>
        <begin position="22"/>
        <end position="39"/>
    </location>
</feature>
<protein>
    <recommendedName>
        <fullName evidence="8">CASP-like protein</fullName>
    </recommendedName>
</protein>
<comment type="subunit">
    <text evidence="3 8">Homodimer and heterodimers.</text>
</comment>
<feature type="domain" description="Casparian strip membrane protein" evidence="10">
    <location>
        <begin position="117"/>
        <end position="161"/>
    </location>
</feature>
<organism evidence="11 12">
    <name type="scientific">Cuscuta europaea</name>
    <name type="common">European dodder</name>
    <dbReference type="NCBI Taxonomy" id="41803"/>
    <lineage>
        <taxon>Eukaryota</taxon>
        <taxon>Viridiplantae</taxon>
        <taxon>Streptophyta</taxon>
        <taxon>Embryophyta</taxon>
        <taxon>Tracheophyta</taxon>
        <taxon>Spermatophyta</taxon>
        <taxon>Magnoliopsida</taxon>
        <taxon>eudicotyledons</taxon>
        <taxon>Gunneridae</taxon>
        <taxon>Pentapetalae</taxon>
        <taxon>asterids</taxon>
        <taxon>lamiids</taxon>
        <taxon>Solanales</taxon>
        <taxon>Convolvulaceae</taxon>
        <taxon>Cuscuteae</taxon>
        <taxon>Cuscuta</taxon>
        <taxon>Cuscuta subgen. Cuscuta</taxon>
    </lineage>
</organism>
<evidence type="ECO:0000256" key="4">
    <source>
        <dbReference type="ARBA" id="ARBA00022475"/>
    </source>
</evidence>
<keyword evidence="7" id="KW-0472">Membrane</keyword>
<dbReference type="InterPro" id="IPR006702">
    <property type="entry name" value="CASP_dom"/>
</dbReference>
<dbReference type="PANTHER" id="PTHR33573">
    <property type="entry name" value="CASP-LIKE PROTEIN 4A4"/>
    <property type="match status" value="1"/>
</dbReference>
<proteinExistence type="inferred from homology"/>
<keyword evidence="12" id="KW-1185">Reference proteome</keyword>
<evidence type="ECO:0000259" key="10">
    <source>
        <dbReference type="Pfam" id="PF04535"/>
    </source>
</evidence>
<gene>
    <name evidence="11" type="ORF">CEURO_LOCUS11225</name>
</gene>
<accession>A0A9P0Z5T5</accession>
<sequence length="162" mass="17994">METRIPSCNRKQSSSRQMSMSDTESQMETTFHSPEQSDSPFRDPFWESNSKAAAALPPPPHPKAILEKYYSPQRSPAAKLQFDRRSSTRNDSTATSLRGGVEDGRRSASPPAGGMLSTAANLVLRVAQALFCLISFSVMAADQTQGWTGDSWHRYKEYRSLC</sequence>
<dbReference type="EMBL" id="CAMAPE010000023">
    <property type="protein sequence ID" value="CAH9090383.1"/>
    <property type="molecule type" value="Genomic_DNA"/>
</dbReference>
<dbReference type="GO" id="GO:0005886">
    <property type="term" value="C:plasma membrane"/>
    <property type="evidence" value="ECO:0007669"/>
    <property type="project" value="UniProtKB-SubCell"/>
</dbReference>
<evidence type="ECO:0000256" key="7">
    <source>
        <dbReference type="ARBA" id="ARBA00023136"/>
    </source>
</evidence>
<reference evidence="11" key="1">
    <citation type="submission" date="2022-07" db="EMBL/GenBank/DDBJ databases">
        <authorList>
            <person name="Macas J."/>
            <person name="Novak P."/>
            <person name="Neumann P."/>
        </authorList>
    </citation>
    <scope>NUCLEOTIDE SEQUENCE</scope>
</reference>
<dbReference type="Pfam" id="PF04535">
    <property type="entry name" value="CASP_dom"/>
    <property type="match status" value="1"/>
</dbReference>
<keyword evidence="6" id="KW-1133">Transmembrane helix</keyword>
<evidence type="ECO:0000256" key="9">
    <source>
        <dbReference type="SAM" id="MobiDB-lite"/>
    </source>
</evidence>
<evidence type="ECO:0000313" key="12">
    <source>
        <dbReference type="Proteomes" id="UP001152484"/>
    </source>
</evidence>
<evidence type="ECO:0000256" key="3">
    <source>
        <dbReference type="ARBA" id="ARBA00011489"/>
    </source>
</evidence>
<evidence type="ECO:0000256" key="8">
    <source>
        <dbReference type="RuleBase" id="RU361233"/>
    </source>
</evidence>
<name>A0A9P0Z5T5_CUSEU</name>
<comment type="similarity">
    <text evidence="2 8">Belongs to the Casparian strip membrane proteins (CASP) family.</text>
</comment>
<dbReference type="Proteomes" id="UP001152484">
    <property type="component" value="Unassembled WGS sequence"/>
</dbReference>
<dbReference type="PANTHER" id="PTHR33573:SF50">
    <property type="entry name" value="CASP-LIKE PROTEIN 4A3"/>
    <property type="match status" value="1"/>
</dbReference>
<feature type="region of interest" description="Disordered" evidence="9">
    <location>
        <begin position="1"/>
        <end position="112"/>
    </location>
</feature>
<dbReference type="OrthoDB" id="672180at2759"/>
<keyword evidence="4 8" id="KW-1003">Cell membrane</keyword>
<evidence type="ECO:0000256" key="1">
    <source>
        <dbReference type="ARBA" id="ARBA00004651"/>
    </source>
</evidence>
<feature type="compositionally biased region" description="Low complexity" evidence="9">
    <location>
        <begin position="10"/>
        <end position="21"/>
    </location>
</feature>
<evidence type="ECO:0000256" key="2">
    <source>
        <dbReference type="ARBA" id="ARBA00007651"/>
    </source>
</evidence>
<evidence type="ECO:0000256" key="6">
    <source>
        <dbReference type="ARBA" id="ARBA00022989"/>
    </source>
</evidence>